<dbReference type="AlphaFoldDB" id="A0A6I6IPZ0"/>
<feature type="transmembrane region" description="Helical" evidence="8">
    <location>
        <begin position="105"/>
        <end position="126"/>
    </location>
</feature>
<proteinExistence type="inferred from homology"/>
<feature type="transmembrane region" description="Helical" evidence="8">
    <location>
        <begin position="164"/>
        <end position="182"/>
    </location>
</feature>
<keyword evidence="5 8" id="KW-0812">Transmembrane</keyword>
<evidence type="ECO:0000256" key="7">
    <source>
        <dbReference type="ARBA" id="ARBA00023136"/>
    </source>
</evidence>
<dbReference type="Pfam" id="PF02028">
    <property type="entry name" value="BCCT"/>
    <property type="match status" value="2"/>
</dbReference>
<dbReference type="InterPro" id="IPR000060">
    <property type="entry name" value="BCCT_transptr"/>
</dbReference>
<feature type="transmembrane region" description="Helical" evidence="8">
    <location>
        <begin position="25"/>
        <end position="47"/>
    </location>
</feature>
<feature type="transmembrane region" description="Helical" evidence="8">
    <location>
        <begin position="545"/>
        <end position="563"/>
    </location>
</feature>
<feature type="transmembrane region" description="Helical" evidence="8">
    <location>
        <begin position="501"/>
        <end position="525"/>
    </location>
</feature>
<protein>
    <submittedName>
        <fullName evidence="9">BCCT family transporter</fullName>
    </submittedName>
</protein>
<dbReference type="EMBL" id="CP034348">
    <property type="protein sequence ID" value="QGX98332.1"/>
    <property type="molecule type" value="Genomic_DNA"/>
</dbReference>
<keyword evidence="4" id="KW-1003">Cell membrane</keyword>
<evidence type="ECO:0000313" key="10">
    <source>
        <dbReference type="Proteomes" id="UP000428330"/>
    </source>
</evidence>
<organism evidence="9 10">
    <name type="scientific">Roseovarius faecimaris</name>
    <dbReference type="NCBI Taxonomy" id="2494550"/>
    <lineage>
        <taxon>Bacteria</taxon>
        <taxon>Pseudomonadati</taxon>
        <taxon>Pseudomonadota</taxon>
        <taxon>Alphaproteobacteria</taxon>
        <taxon>Rhodobacterales</taxon>
        <taxon>Roseobacteraceae</taxon>
        <taxon>Roseovarius</taxon>
    </lineage>
</organism>
<evidence type="ECO:0000256" key="1">
    <source>
        <dbReference type="ARBA" id="ARBA00004651"/>
    </source>
</evidence>
<gene>
    <name evidence="9" type="ORF">EI983_08565</name>
</gene>
<feature type="transmembrane region" description="Helical" evidence="8">
    <location>
        <begin position="260"/>
        <end position="281"/>
    </location>
</feature>
<evidence type="ECO:0000256" key="8">
    <source>
        <dbReference type="SAM" id="Phobius"/>
    </source>
</evidence>
<feature type="transmembrane region" description="Helical" evidence="8">
    <location>
        <begin position="203"/>
        <end position="228"/>
    </location>
</feature>
<feature type="transmembrane region" description="Helical" evidence="8">
    <location>
        <begin position="67"/>
        <end position="85"/>
    </location>
</feature>
<reference evidence="10" key="1">
    <citation type="submission" date="2018-12" db="EMBL/GenBank/DDBJ databases">
        <title>Complete genome sequence of Roseovarius sp. MME-070.</title>
        <authorList>
            <person name="Nam Y.-D."/>
            <person name="Kang J."/>
            <person name="Chung W.-H."/>
            <person name="Park Y.S."/>
        </authorList>
    </citation>
    <scope>NUCLEOTIDE SEQUENCE [LARGE SCALE GENOMIC DNA]</scope>
    <source>
        <strain evidence="10">MME-070</strain>
    </source>
</reference>
<feature type="transmembrane region" description="Helical" evidence="8">
    <location>
        <begin position="444"/>
        <end position="462"/>
    </location>
</feature>
<evidence type="ECO:0000256" key="5">
    <source>
        <dbReference type="ARBA" id="ARBA00022692"/>
    </source>
</evidence>
<dbReference type="KEGG" id="rom:EI983_08565"/>
<dbReference type="PANTHER" id="PTHR30047:SF7">
    <property type="entry name" value="HIGH-AFFINITY CHOLINE TRANSPORT PROTEIN"/>
    <property type="match status" value="1"/>
</dbReference>
<sequence length="618" mass="65628">MSIKPPFTELEIKTQPDGFYKDNSLPIALISKSIMVALVIWALVWPANANGTLGSLNSQLLNIFNQFYIVIVGAFAFFLLVIAILPKTGARVMGVPGQKPEFSNFSWFSMMFGAGLGVGLMVFATAEPLSLWGSNPVVVAGEVPGNTEASIQSAYRYTFAHYGFHAWAIYVVTGLSLAYYAYTRDMPLTIRSALTPLFGKAMNGFLGHVVDVLGVVATILGVSVTIGFGVSQFIDGLYNISGMGWLMNITEDGPPTPSKVGLVAGLVMIMGLSIISAVSGVGRGVKYLSNLNLVLSLILLMTFVIFGSFAFAMSTYGSAFIDYIIHFVSISFAAWGPQDIAAFTAALPEDAKPLADQLYGGATNAWGAWAGSDGYETFVSGLEGDAAALPPETLAAVYEAGNQGRQFGWQAGWTTFYWAWWIAFSPFVGLFLARISKGRTVREFIVGCVFAPALVCFAWMTILGGTAIDLELTGEAAGAITGASQTNQLFATLGQMISGGLLSALTVMCVVLIMTFLVTSADSGILVMNTIMSGGSQETGIKHRIVWGLILTAVIGTLILAAGENNPMDALKNAMIIGALPFTMVMGLMCIALAKALWRDGKREKAGVMHTPTGTPAE</sequence>
<name>A0A6I6IPZ0_9RHOB</name>
<evidence type="ECO:0000256" key="6">
    <source>
        <dbReference type="ARBA" id="ARBA00022989"/>
    </source>
</evidence>
<keyword evidence="6 8" id="KW-1133">Transmembrane helix</keyword>
<accession>A0A6I6IPZ0</accession>
<evidence type="ECO:0000256" key="4">
    <source>
        <dbReference type="ARBA" id="ARBA00022475"/>
    </source>
</evidence>
<keyword evidence="3" id="KW-0813">Transport</keyword>
<dbReference type="Proteomes" id="UP000428330">
    <property type="component" value="Chromosome"/>
</dbReference>
<dbReference type="PANTHER" id="PTHR30047">
    <property type="entry name" value="HIGH-AFFINITY CHOLINE TRANSPORT PROTEIN-RELATED"/>
    <property type="match status" value="1"/>
</dbReference>
<feature type="transmembrane region" description="Helical" evidence="8">
    <location>
        <begin position="293"/>
        <end position="313"/>
    </location>
</feature>
<evidence type="ECO:0000256" key="2">
    <source>
        <dbReference type="ARBA" id="ARBA00005658"/>
    </source>
</evidence>
<dbReference type="GO" id="GO:0022857">
    <property type="term" value="F:transmembrane transporter activity"/>
    <property type="evidence" value="ECO:0007669"/>
    <property type="project" value="InterPro"/>
</dbReference>
<comment type="subcellular location">
    <subcellularLocation>
        <location evidence="1">Cell membrane</location>
        <topology evidence="1">Multi-pass membrane protein</topology>
    </subcellularLocation>
</comment>
<dbReference type="GO" id="GO:0005886">
    <property type="term" value="C:plasma membrane"/>
    <property type="evidence" value="ECO:0007669"/>
    <property type="project" value="UniProtKB-SubCell"/>
</dbReference>
<keyword evidence="7 8" id="KW-0472">Membrane</keyword>
<dbReference type="RefSeq" id="WP_157706965.1">
    <property type="nucleotide sequence ID" value="NZ_CP034348.1"/>
</dbReference>
<evidence type="ECO:0000256" key="3">
    <source>
        <dbReference type="ARBA" id="ARBA00022448"/>
    </source>
</evidence>
<feature type="transmembrane region" description="Helical" evidence="8">
    <location>
        <begin position="575"/>
        <end position="598"/>
    </location>
</feature>
<evidence type="ECO:0000313" key="9">
    <source>
        <dbReference type="EMBL" id="QGX98332.1"/>
    </source>
</evidence>
<keyword evidence="10" id="KW-1185">Reference proteome</keyword>
<comment type="similarity">
    <text evidence="2">Belongs to the BCCT transporter (TC 2.A.15) family.</text>
</comment>
<feature type="transmembrane region" description="Helical" evidence="8">
    <location>
        <begin position="415"/>
        <end position="432"/>
    </location>
</feature>
<dbReference type="OrthoDB" id="9775735at2"/>